<keyword evidence="1" id="KW-0472">Membrane</keyword>
<dbReference type="Proteomes" id="UP000429958">
    <property type="component" value="Unassembled WGS sequence"/>
</dbReference>
<protein>
    <submittedName>
        <fullName evidence="2">Sporulation protein</fullName>
    </submittedName>
</protein>
<keyword evidence="3" id="KW-1185">Reference proteome</keyword>
<dbReference type="AlphaFoldDB" id="A0A7X2NNC7"/>
<comment type="caution">
    <text evidence="2">The sequence shown here is derived from an EMBL/GenBank/DDBJ whole genome shotgun (WGS) entry which is preliminary data.</text>
</comment>
<dbReference type="Pfam" id="PF09548">
    <property type="entry name" value="Spore_III_AB"/>
    <property type="match status" value="1"/>
</dbReference>
<evidence type="ECO:0000256" key="1">
    <source>
        <dbReference type="SAM" id="Phobius"/>
    </source>
</evidence>
<gene>
    <name evidence="2" type="ORF">FYJ39_16385</name>
</gene>
<sequence>MGRVWSGALERRREAVAVKWTGIFLVIFSAGGFGVWSAMEWKGRLRLLELLRQMIYFLKGEITYSHAPIAEALERVGKRTHGPLGELFTGVAQNICNQEGESLQEIWRRAIKGLATGTHLPLTKEDLEQLSCLGEYLGYLDVDMQERTLKLYLEQLDVSIHYLRSNQRERCRLYTSLGFMGGMLLVIVMY</sequence>
<feature type="transmembrane region" description="Helical" evidence="1">
    <location>
        <begin position="20"/>
        <end position="39"/>
    </location>
</feature>
<feature type="transmembrane region" description="Helical" evidence="1">
    <location>
        <begin position="171"/>
        <end position="189"/>
    </location>
</feature>
<dbReference type="PIRSF" id="PIRSF021435">
    <property type="entry name" value="SpoIIIAB"/>
    <property type="match status" value="1"/>
</dbReference>
<organism evidence="2 3">
    <name type="scientific">Clostridium porci</name>
    <dbReference type="NCBI Taxonomy" id="2605778"/>
    <lineage>
        <taxon>Bacteria</taxon>
        <taxon>Bacillati</taxon>
        <taxon>Bacillota</taxon>
        <taxon>Clostridia</taxon>
        <taxon>Eubacteriales</taxon>
        <taxon>Clostridiaceae</taxon>
        <taxon>Clostridium</taxon>
    </lineage>
</organism>
<evidence type="ECO:0000313" key="2">
    <source>
        <dbReference type="EMBL" id="MSS38070.1"/>
    </source>
</evidence>
<evidence type="ECO:0000313" key="3">
    <source>
        <dbReference type="Proteomes" id="UP000429958"/>
    </source>
</evidence>
<reference evidence="2 3" key="1">
    <citation type="submission" date="2019-08" db="EMBL/GenBank/DDBJ databases">
        <title>In-depth cultivation of the pig gut microbiome towards novel bacterial diversity and tailored functional studies.</title>
        <authorList>
            <person name="Wylensek D."/>
            <person name="Hitch T.C.A."/>
            <person name="Clavel T."/>
        </authorList>
    </citation>
    <scope>NUCLEOTIDE SEQUENCE [LARGE SCALE GENOMIC DNA]</scope>
    <source>
        <strain evidence="2 3">WCA-389-WT-23D1</strain>
    </source>
</reference>
<keyword evidence="1" id="KW-1133">Transmembrane helix</keyword>
<keyword evidence="1" id="KW-0812">Transmembrane</keyword>
<dbReference type="InterPro" id="IPR014198">
    <property type="entry name" value="Spore_III_AB"/>
</dbReference>
<proteinExistence type="predicted"/>
<dbReference type="EMBL" id="VUMD01000018">
    <property type="protein sequence ID" value="MSS38070.1"/>
    <property type="molecule type" value="Genomic_DNA"/>
</dbReference>
<name>A0A7X2NNC7_9CLOT</name>
<accession>A0A7X2NNC7</accession>